<evidence type="ECO:0000259" key="1">
    <source>
        <dbReference type="PROSITE" id="PS50106"/>
    </source>
</evidence>
<feature type="domain" description="PDZ" evidence="1">
    <location>
        <begin position="37"/>
        <end position="114"/>
    </location>
</feature>
<proteinExistence type="predicted"/>
<dbReference type="PROSITE" id="PS50106">
    <property type="entry name" value="PDZ"/>
    <property type="match status" value="1"/>
</dbReference>
<sequence>MGAGSSILDKSGARAVAKDRFNEEDFDAVAKGCCLEVVNVSIPAGQRAGVSFAKNGTVSKVNPKSLAEKKGIQVGWKVYQVDGEDVDTGSQVNEALAAARKTGEAISLVLLARCEKNELRTTVEDAKVVADRLEEEEVASDVPKAAAVAVEVASDVPKAAAVAVEVAGADLEKAAAAELRAAEEAAAAVKARGNGTCTIKYEMYDESFEIKDGSTTAAAIDDVYCLSYVMPGCKIHLSPISPQDRTTDAENFFYVDEEPSQTYQGLEKDAVYYAYIKEDAANFAIYQKKSRAALVAMIEDDRGAASEATCVDEYGCKDWANRFVVAKNNGWKEVF</sequence>
<gene>
    <name evidence="2" type="ORF">CTAYLR_007008</name>
</gene>
<dbReference type="Gene3D" id="2.30.42.10">
    <property type="match status" value="1"/>
</dbReference>
<dbReference type="SUPFAM" id="SSF50156">
    <property type="entry name" value="PDZ domain-like"/>
    <property type="match status" value="1"/>
</dbReference>
<dbReference type="InterPro" id="IPR001478">
    <property type="entry name" value="PDZ"/>
</dbReference>
<dbReference type="Proteomes" id="UP001230188">
    <property type="component" value="Unassembled WGS sequence"/>
</dbReference>
<comment type="caution">
    <text evidence="2">The sequence shown here is derived from an EMBL/GenBank/DDBJ whole genome shotgun (WGS) entry which is preliminary data.</text>
</comment>
<dbReference type="InterPro" id="IPR036034">
    <property type="entry name" value="PDZ_sf"/>
</dbReference>
<organism evidence="2 3">
    <name type="scientific">Chrysophaeum taylorii</name>
    <dbReference type="NCBI Taxonomy" id="2483200"/>
    <lineage>
        <taxon>Eukaryota</taxon>
        <taxon>Sar</taxon>
        <taxon>Stramenopiles</taxon>
        <taxon>Ochrophyta</taxon>
        <taxon>Pelagophyceae</taxon>
        <taxon>Pelagomonadales</taxon>
        <taxon>Pelagomonadaceae</taxon>
        <taxon>Chrysophaeum</taxon>
    </lineage>
</organism>
<protein>
    <recommendedName>
        <fullName evidence="1">PDZ domain-containing protein</fullName>
    </recommendedName>
</protein>
<accession>A0AAD7U6U8</accession>
<evidence type="ECO:0000313" key="3">
    <source>
        <dbReference type="Proteomes" id="UP001230188"/>
    </source>
</evidence>
<evidence type="ECO:0000313" key="2">
    <source>
        <dbReference type="EMBL" id="KAJ8599357.1"/>
    </source>
</evidence>
<name>A0AAD7U6U8_9STRA</name>
<keyword evidence="3" id="KW-1185">Reference proteome</keyword>
<dbReference type="AlphaFoldDB" id="A0AAD7U6U8"/>
<reference evidence="2" key="1">
    <citation type="submission" date="2023-01" db="EMBL/GenBank/DDBJ databases">
        <title>Metagenome sequencing of chrysophaentin producing Chrysophaeum taylorii.</title>
        <authorList>
            <person name="Davison J."/>
            <person name="Bewley C."/>
        </authorList>
    </citation>
    <scope>NUCLEOTIDE SEQUENCE</scope>
    <source>
        <strain evidence="2">NIES-1699</strain>
    </source>
</reference>
<dbReference type="Pfam" id="PF00595">
    <property type="entry name" value="PDZ"/>
    <property type="match status" value="1"/>
</dbReference>
<dbReference type="EMBL" id="JAQMWT010000570">
    <property type="protein sequence ID" value="KAJ8599357.1"/>
    <property type="molecule type" value="Genomic_DNA"/>
</dbReference>